<protein>
    <submittedName>
        <fullName evidence="4">Relaxase/mobilization nuclease domain-containing protein</fullName>
    </submittedName>
</protein>
<dbReference type="RefSeq" id="WP_193080914.1">
    <property type="nucleotide sequence ID" value="NZ_CP045201.1"/>
</dbReference>
<keyword evidence="5" id="KW-1185">Reference proteome</keyword>
<feature type="region of interest" description="Disordered" evidence="1">
    <location>
        <begin position="285"/>
        <end position="305"/>
    </location>
</feature>
<feature type="region of interest" description="Disordered" evidence="1">
    <location>
        <begin position="147"/>
        <end position="171"/>
    </location>
</feature>
<organism evidence="4 5">
    <name type="scientific">Pseudooceanicola spongiae</name>
    <dbReference type="NCBI Taxonomy" id="2613965"/>
    <lineage>
        <taxon>Bacteria</taxon>
        <taxon>Pseudomonadati</taxon>
        <taxon>Pseudomonadota</taxon>
        <taxon>Alphaproteobacteria</taxon>
        <taxon>Rhodobacterales</taxon>
        <taxon>Paracoccaceae</taxon>
        <taxon>Pseudooceanicola</taxon>
    </lineage>
</organism>
<accession>A0A7L9WRU4</accession>
<dbReference type="Pfam" id="PF22863">
    <property type="entry name" value="TraI_middle"/>
    <property type="match status" value="1"/>
</dbReference>
<dbReference type="InterPro" id="IPR005094">
    <property type="entry name" value="Endonuclease_MobA/VirD2"/>
</dbReference>
<evidence type="ECO:0000259" key="3">
    <source>
        <dbReference type="Pfam" id="PF22863"/>
    </source>
</evidence>
<dbReference type="EMBL" id="CP045201">
    <property type="protein sequence ID" value="QOL82653.1"/>
    <property type="molecule type" value="Genomic_DNA"/>
</dbReference>
<evidence type="ECO:0000259" key="2">
    <source>
        <dbReference type="Pfam" id="PF03432"/>
    </source>
</evidence>
<feature type="domain" description="MobA/VirD2-like nuclease" evidence="2">
    <location>
        <begin position="17"/>
        <end position="143"/>
    </location>
</feature>
<feature type="domain" description="TraI-like middle" evidence="3">
    <location>
        <begin position="177"/>
        <end position="244"/>
    </location>
</feature>
<dbReference type="AlphaFoldDB" id="A0A7L9WRU4"/>
<reference evidence="4 5" key="1">
    <citation type="submission" date="2019-10" db="EMBL/GenBank/DDBJ databases">
        <title>Pseudopuniceibacterium sp. HQ09 islated from Antarctica.</title>
        <authorList>
            <person name="Liao L."/>
            <person name="Su S."/>
            <person name="Chen B."/>
            <person name="Yu Y."/>
        </authorList>
    </citation>
    <scope>NUCLEOTIDE SEQUENCE [LARGE SCALE GENOMIC DNA]</scope>
    <source>
        <strain evidence="4 5">HQ09</strain>
    </source>
</reference>
<dbReference type="InterPro" id="IPR054462">
    <property type="entry name" value="TraI_M"/>
</dbReference>
<name>A0A7L9WRU4_9RHOB</name>
<dbReference type="Proteomes" id="UP000594118">
    <property type="component" value="Chromosome"/>
</dbReference>
<evidence type="ECO:0000256" key="1">
    <source>
        <dbReference type="SAM" id="MobiDB-lite"/>
    </source>
</evidence>
<evidence type="ECO:0000313" key="5">
    <source>
        <dbReference type="Proteomes" id="UP000594118"/>
    </source>
</evidence>
<proteinExistence type="predicted"/>
<feature type="compositionally biased region" description="Basic residues" evidence="1">
    <location>
        <begin position="161"/>
        <end position="171"/>
    </location>
</feature>
<dbReference type="KEGG" id="pshq:F3W81_18610"/>
<sequence length="305" mass="33288">MIGKIRKGDTFGGLARYLTEDGRGRVLALDNLSSDSVAAAASEMTIAAATSRRTQKPVLHLSISYAEGEIVSTDQMRHDARRVLRALGLKGHQAVILAHDDTDHPHLHVMACRVGPTGKSVSDSRSYSRVEAALREIETVRGWNSVLGRHAPSPATGQRMTGHRKSRYPRQHRVPDQVRQSLLNAGSWAELHQGVRSAGWRLEVVQKGRGSGALLVGPDGERVAAGEVDRGATLTRLRRRLGRHPETQKRALAKLAQSRTKGPGRAPFSTGHVLAVALRQMLTHDLTPTLRPRRSGPRLPGLPRL</sequence>
<dbReference type="Pfam" id="PF03432">
    <property type="entry name" value="Relaxase"/>
    <property type="match status" value="1"/>
</dbReference>
<evidence type="ECO:0000313" key="4">
    <source>
        <dbReference type="EMBL" id="QOL82653.1"/>
    </source>
</evidence>
<gene>
    <name evidence="4" type="ORF">F3W81_18610</name>
</gene>